<evidence type="ECO:0000313" key="2">
    <source>
        <dbReference type="EMBL" id="MDL5033027.1"/>
    </source>
</evidence>
<sequence length="251" mass="27358">MFTDNAGFLAAGAVDALRATLLSGGANSIAPVRAFRISAAMSASQRLQARELVGRKYAARGYAFAAKAGQAAAARDGQEADLLTLTAAREGAVLGTLSVRFDGSQGLAADQIFKTEMRQLRAGGRRLCEFTQLAMDIDEASKRVLACLFHMAYLQAYRQRGAELLVVEVNPRHVGYYQRMLGFRVCSEERMNPRVNAPAVLMCLDFHHAQQQILRYGGQPHLGPVARSLYPFGYSPSEEAVLLEEMAASRQ</sequence>
<reference evidence="2 3" key="1">
    <citation type="submission" date="2023-06" db="EMBL/GenBank/DDBJ databases">
        <title>Pelomonas sp. APW6 16S ribosomal RNA gene genome sequencing and assembly.</title>
        <authorList>
            <person name="Woo H."/>
        </authorList>
    </citation>
    <scope>NUCLEOTIDE SEQUENCE [LARGE SCALE GENOMIC DNA]</scope>
    <source>
        <strain evidence="2 3">APW6</strain>
    </source>
</reference>
<comment type="caution">
    <text evidence="2">The sequence shown here is derived from an EMBL/GenBank/DDBJ whole genome shotgun (WGS) entry which is preliminary data.</text>
</comment>
<accession>A0ABT7LLA0</accession>
<name>A0ABT7LLA0_9BURK</name>
<dbReference type="EMBL" id="JASVDS010000003">
    <property type="protein sequence ID" value="MDL5033027.1"/>
    <property type="molecule type" value="Genomic_DNA"/>
</dbReference>
<gene>
    <name evidence="2" type="ORF">QRD43_14020</name>
</gene>
<evidence type="ECO:0000313" key="3">
    <source>
        <dbReference type="Proteomes" id="UP001238603"/>
    </source>
</evidence>
<proteinExistence type="predicted"/>
<evidence type="ECO:0000259" key="1">
    <source>
        <dbReference type="Pfam" id="PF21926"/>
    </source>
</evidence>
<organism evidence="2 3">
    <name type="scientific">Roseateles subflavus</name>
    <dbReference type="NCBI Taxonomy" id="3053353"/>
    <lineage>
        <taxon>Bacteria</taxon>
        <taxon>Pseudomonadati</taxon>
        <taxon>Pseudomonadota</taxon>
        <taxon>Betaproteobacteria</taxon>
        <taxon>Burkholderiales</taxon>
        <taxon>Sphaerotilaceae</taxon>
        <taxon>Roseateles</taxon>
    </lineage>
</organism>
<dbReference type="RefSeq" id="WP_285983084.1">
    <property type="nucleotide sequence ID" value="NZ_JASVDS010000003.1"/>
</dbReference>
<dbReference type="InterPro" id="IPR054597">
    <property type="entry name" value="FeeM_cat"/>
</dbReference>
<dbReference type="InterPro" id="IPR016181">
    <property type="entry name" value="Acyl_CoA_acyltransferase"/>
</dbReference>
<dbReference type="Proteomes" id="UP001238603">
    <property type="component" value="Unassembled WGS sequence"/>
</dbReference>
<feature type="domain" description="N-acyl amino acid synthase FeeM catalytic core" evidence="1">
    <location>
        <begin position="48"/>
        <end position="205"/>
    </location>
</feature>
<keyword evidence="3" id="KW-1185">Reference proteome</keyword>
<dbReference type="Pfam" id="PF21926">
    <property type="entry name" value="FeeM"/>
    <property type="match status" value="1"/>
</dbReference>
<protein>
    <submittedName>
        <fullName evidence="2">Long-chain N-acyl amino acid synthase</fullName>
    </submittedName>
</protein>
<dbReference type="Gene3D" id="3.40.630.30">
    <property type="match status" value="1"/>
</dbReference>
<dbReference type="SUPFAM" id="SSF55729">
    <property type="entry name" value="Acyl-CoA N-acyltransferases (Nat)"/>
    <property type="match status" value="1"/>
</dbReference>